<dbReference type="EMBL" id="KQ030610">
    <property type="protein sequence ID" value="KJZ70715.1"/>
    <property type="molecule type" value="Genomic_DNA"/>
</dbReference>
<evidence type="ECO:0000256" key="1">
    <source>
        <dbReference type="SAM" id="MobiDB-lite"/>
    </source>
</evidence>
<feature type="region of interest" description="Disordered" evidence="1">
    <location>
        <begin position="173"/>
        <end position="200"/>
    </location>
</feature>
<evidence type="ECO:0000313" key="3">
    <source>
        <dbReference type="Proteomes" id="UP000054481"/>
    </source>
</evidence>
<sequence length="278" mass="30778">MLRESRKVHVSTNSPLHASTPPLRRIVTDTDDAVLAPRPPPTPFAERAALLRDVPVSQETPIGRTADSAPRNTFTATQNASTRPIHAPGESADQQEEQQQRPISITQAATRIAQTQQAAHEAKLAALEAFCSAFDNVAQQHGDGHARDFCQTKQQSPPRQEKAPSYAQILKRGEQQQKEGAHATRQQPRQPRPTPTPKPEDLRVFIRLHQDSPAWQYAGYAIRYHAAEVTELTIQSFLAATRVKTGWPVRPINVAAKEALLKNRGEICGARLFDSDHP</sequence>
<organism evidence="2 3">
    <name type="scientific">Hirsutella minnesotensis 3608</name>
    <dbReference type="NCBI Taxonomy" id="1043627"/>
    <lineage>
        <taxon>Eukaryota</taxon>
        <taxon>Fungi</taxon>
        <taxon>Dikarya</taxon>
        <taxon>Ascomycota</taxon>
        <taxon>Pezizomycotina</taxon>
        <taxon>Sordariomycetes</taxon>
        <taxon>Hypocreomycetidae</taxon>
        <taxon>Hypocreales</taxon>
        <taxon>Ophiocordycipitaceae</taxon>
        <taxon>Hirsutella</taxon>
    </lineage>
</organism>
<dbReference type="OrthoDB" id="5104423at2759"/>
<dbReference type="Proteomes" id="UP000054481">
    <property type="component" value="Unassembled WGS sequence"/>
</dbReference>
<name>A0A0F7ZKR9_9HYPO</name>
<feature type="compositionally biased region" description="Polar residues" evidence="1">
    <location>
        <begin position="70"/>
        <end position="82"/>
    </location>
</feature>
<proteinExistence type="predicted"/>
<reference evidence="2 3" key="1">
    <citation type="journal article" date="2014" name="Genome Biol. Evol.">
        <title>Comparative genomics and transcriptomics analyses reveal divergent lifestyle features of nematode endoparasitic fungus Hirsutella minnesotensis.</title>
        <authorList>
            <person name="Lai Y."/>
            <person name="Liu K."/>
            <person name="Zhang X."/>
            <person name="Zhang X."/>
            <person name="Li K."/>
            <person name="Wang N."/>
            <person name="Shu C."/>
            <person name="Wu Y."/>
            <person name="Wang C."/>
            <person name="Bushley K.E."/>
            <person name="Xiang M."/>
            <person name="Liu X."/>
        </authorList>
    </citation>
    <scope>NUCLEOTIDE SEQUENCE [LARGE SCALE GENOMIC DNA]</scope>
    <source>
        <strain evidence="2 3">3608</strain>
    </source>
</reference>
<keyword evidence="3" id="KW-1185">Reference proteome</keyword>
<dbReference type="AlphaFoldDB" id="A0A0F7ZKR9"/>
<feature type="region of interest" description="Disordered" evidence="1">
    <location>
        <begin position="1"/>
        <end position="103"/>
    </location>
</feature>
<accession>A0A0F7ZKR9</accession>
<protein>
    <submittedName>
        <fullName evidence="2">Uncharacterized protein</fullName>
    </submittedName>
</protein>
<feature type="compositionally biased region" description="Basic and acidic residues" evidence="1">
    <location>
        <begin position="173"/>
        <end position="182"/>
    </location>
</feature>
<evidence type="ECO:0000313" key="2">
    <source>
        <dbReference type="EMBL" id="KJZ70715.1"/>
    </source>
</evidence>
<gene>
    <name evidence="2" type="ORF">HIM_09899</name>
</gene>